<dbReference type="AlphaFoldDB" id="G4YQX9"/>
<dbReference type="RefSeq" id="XP_009517882.1">
    <property type="nucleotide sequence ID" value="XM_009519587.1"/>
</dbReference>
<dbReference type="InParanoid" id="G4YQX9"/>
<name>G4YQX9_PHYSP</name>
<proteinExistence type="predicted"/>
<gene>
    <name evidence="1" type="ORF">PHYSODRAFT_295355</name>
</gene>
<protein>
    <submittedName>
        <fullName evidence="1">Uncharacterized protein</fullName>
    </submittedName>
</protein>
<accession>G4YQX9</accession>
<dbReference type="EMBL" id="JH159151">
    <property type="protein sequence ID" value="EGZ30607.1"/>
    <property type="molecule type" value="Genomic_DNA"/>
</dbReference>
<dbReference type="GeneID" id="20641241"/>
<sequence>METADMDKMNKRARRPLIRKEVEEWVATAKKEGLYGHRDGGLYPDDHGNLMAVVNKFVKFGVSWESIGRITNAPISFRTNRKIKSGVTYTLHVGYLCFFFQISTGLSTRQVMA</sequence>
<organism evidence="1 2">
    <name type="scientific">Phytophthora sojae (strain P6497)</name>
    <name type="common">Soybean stem and root rot agent</name>
    <name type="synonym">Phytophthora megasperma f. sp. glycines</name>
    <dbReference type="NCBI Taxonomy" id="1094619"/>
    <lineage>
        <taxon>Eukaryota</taxon>
        <taxon>Sar</taxon>
        <taxon>Stramenopiles</taxon>
        <taxon>Oomycota</taxon>
        <taxon>Peronosporomycetes</taxon>
        <taxon>Peronosporales</taxon>
        <taxon>Peronosporaceae</taxon>
        <taxon>Phytophthora</taxon>
    </lineage>
</organism>
<reference evidence="1 2" key="1">
    <citation type="journal article" date="2006" name="Science">
        <title>Phytophthora genome sequences uncover evolutionary origins and mechanisms of pathogenesis.</title>
        <authorList>
            <person name="Tyler B.M."/>
            <person name="Tripathy S."/>
            <person name="Zhang X."/>
            <person name="Dehal P."/>
            <person name="Jiang R.H."/>
            <person name="Aerts A."/>
            <person name="Arredondo F.D."/>
            <person name="Baxter L."/>
            <person name="Bensasson D."/>
            <person name="Beynon J.L."/>
            <person name="Chapman J."/>
            <person name="Damasceno C.M."/>
            <person name="Dorrance A.E."/>
            <person name="Dou D."/>
            <person name="Dickerman A.W."/>
            <person name="Dubchak I.L."/>
            <person name="Garbelotto M."/>
            <person name="Gijzen M."/>
            <person name="Gordon S.G."/>
            <person name="Govers F."/>
            <person name="Grunwald N.J."/>
            <person name="Huang W."/>
            <person name="Ivors K.L."/>
            <person name="Jones R.W."/>
            <person name="Kamoun S."/>
            <person name="Krampis K."/>
            <person name="Lamour K.H."/>
            <person name="Lee M.K."/>
            <person name="McDonald W.H."/>
            <person name="Medina M."/>
            <person name="Meijer H.J."/>
            <person name="Nordberg E.K."/>
            <person name="Maclean D.J."/>
            <person name="Ospina-Giraldo M.D."/>
            <person name="Morris P.F."/>
            <person name="Phuntumart V."/>
            <person name="Putnam N.H."/>
            <person name="Rash S."/>
            <person name="Rose J.K."/>
            <person name="Sakihama Y."/>
            <person name="Salamov A.A."/>
            <person name="Savidor A."/>
            <person name="Scheuring C.F."/>
            <person name="Smith B.M."/>
            <person name="Sobral B.W."/>
            <person name="Terry A."/>
            <person name="Torto-Alalibo T.A."/>
            <person name="Win J."/>
            <person name="Xu Z."/>
            <person name="Zhang H."/>
            <person name="Grigoriev I.V."/>
            <person name="Rokhsar D.S."/>
            <person name="Boore J.L."/>
        </authorList>
    </citation>
    <scope>NUCLEOTIDE SEQUENCE [LARGE SCALE GENOMIC DNA]</scope>
    <source>
        <strain evidence="1 2">P6497</strain>
    </source>
</reference>
<dbReference type="Proteomes" id="UP000002640">
    <property type="component" value="Unassembled WGS sequence"/>
</dbReference>
<keyword evidence="2" id="KW-1185">Reference proteome</keyword>
<evidence type="ECO:0000313" key="1">
    <source>
        <dbReference type="EMBL" id="EGZ30607.1"/>
    </source>
</evidence>
<evidence type="ECO:0000313" key="2">
    <source>
        <dbReference type="Proteomes" id="UP000002640"/>
    </source>
</evidence>
<dbReference type="KEGG" id="psoj:PHYSODRAFT_295355"/>